<organism evidence="2">
    <name type="scientific">Brassica cretica</name>
    <name type="common">Mustard</name>
    <dbReference type="NCBI Taxonomy" id="69181"/>
    <lineage>
        <taxon>Eukaryota</taxon>
        <taxon>Viridiplantae</taxon>
        <taxon>Streptophyta</taxon>
        <taxon>Embryophyta</taxon>
        <taxon>Tracheophyta</taxon>
        <taxon>Spermatophyta</taxon>
        <taxon>Magnoliopsida</taxon>
        <taxon>eudicotyledons</taxon>
        <taxon>Gunneridae</taxon>
        <taxon>Pentapetalae</taxon>
        <taxon>rosids</taxon>
        <taxon>malvids</taxon>
        <taxon>Brassicales</taxon>
        <taxon>Brassicaceae</taxon>
        <taxon>Brassiceae</taxon>
        <taxon>Brassica</taxon>
    </lineage>
</organism>
<protein>
    <submittedName>
        <fullName evidence="2">Uncharacterized protein</fullName>
    </submittedName>
</protein>
<comment type="caution">
    <text evidence="2">The sequence shown here is derived from an EMBL/GenBank/DDBJ whole genome shotgun (WGS) entry which is preliminary data.</text>
</comment>
<feature type="region of interest" description="Disordered" evidence="1">
    <location>
        <begin position="88"/>
        <end position="119"/>
    </location>
</feature>
<accession>A0A8S9L3C9</accession>
<evidence type="ECO:0000313" key="2">
    <source>
        <dbReference type="EMBL" id="KAF2602570.1"/>
    </source>
</evidence>
<dbReference type="AlphaFoldDB" id="A0A8S9L3C9"/>
<gene>
    <name evidence="2" type="ORF">F2Q70_00026448</name>
</gene>
<name>A0A8S9L3C9_BRACR</name>
<evidence type="ECO:0000256" key="1">
    <source>
        <dbReference type="SAM" id="MobiDB-lite"/>
    </source>
</evidence>
<dbReference type="EMBL" id="QGKY02000094">
    <property type="protein sequence ID" value="KAF2602570.1"/>
    <property type="molecule type" value="Genomic_DNA"/>
</dbReference>
<sequence>MPPSEVNQHPIAEVMLVLLKSGQSAWYTSDRIPLSGLKVSRGVCQAESAKLWAGRLSPSFQRHRSEVNQHPIAEVMLVLLKSGQSASREEAVEEMKDCRSMKQHRRRSTLGEKGGTPPESSWNSIGFGFISIAFYIDSSMNSVTNLMLE</sequence>
<reference evidence="2" key="1">
    <citation type="submission" date="2019-12" db="EMBL/GenBank/DDBJ databases">
        <title>Genome sequencing and annotation of Brassica cretica.</title>
        <authorList>
            <person name="Studholme D.J."/>
            <person name="Sarris P.F."/>
        </authorList>
    </citation>
    <scope>NUCLEOTIDE SEQUENCE</scope>
    <source>
        <strain evidence="2">PFS-102/07</strain>
        <tissue evidence="2">Leaf</tissue>
    </source>
</reference>
<feature type="compositionally biased region" description="Basic and acidic residues" evidence="1">
    <location>
        <begin position="88"/>
        <end position="100"/>
    </location>
</feature>
<proteinExistence type="predicted"/>